<reference evidence="2 3" key="1">
    <citation type="submission" date="2017-09" db="EMBL/GenBank/DDBJ databases">
        <authorList>
            <consortium name="International Durum Wheat Genome Sequencing Consortium (IDWGSC)"/>
            <person name="Milanesi L."/>
        </authorList>
    </citation>
    <scope>NUCLEOTIDE SEQUENCE [LARGE SCALE GENOMIC DNA]</scope>
    <source>
        <strain evidence="3">cv. Svevo</strain>
    </source>
</reference>
<dbReference type="Pfam" id="PF00931">
    <property type="entry name" value="NB-ARC"/>
    <property type="match status" value="1"/>
</dbReference>
<dbReference type="PANTHER" id="PTHR19338">
    <property type="entry name" value="TRANSLOCASE OF INNER MITOCHONDRIAL MEMBRANE 13 HOMOLOG"/>
    <property type="match status" value="1"/>
</dbReference>
<dbReference type="EMBL" id="LT934117">
    <property type="protein sequence ID" value="VAH99613.1"/>
    <property type="molecule type" value="Genomic_DNA"/>
</dbReference>
<dbReference type="Gramene" id="TRITD4Av1G257610.1">
    <property type="protein sequence ID" value="TRITD4Av1G257610.1"/>
    <property type="gene ID" value="TRITD4Av1G257610"/>
</dbReference>
<proteinExistence type="predicted"/>
<protein>
    <recommendedName>
        <fullName evidence="1">NB-ARC domain-containing protein</fullName>
    </recommendedName>
</protein>
<organism evidence="2 3">
    <name type="scientific">Triticum turgidum subsp. durum</name>
    <name type="common">Durum wheat</name>
    <name type="synonym">Triticum durum</name>
    <dbReference type="NCBI Taxonomy" id="4567"/>
    <lineage>
        <taxon>Eukaryota</taxon>
        <taxon>Viridiplantae</taxon>
        <taxon>Streptophyta</taxon>
        <taxon>Embryophyta</taxon>
        <taxon>Tracheophyta</taxon>
        <taxon>Spermatophyta</taxon>
        <taxon>Magnoliopsida</taxon>
        <taxon>Liliopsida</taxon>
        <taxon>Poales</taxon>
        <taxon>Poaceae</taxon>
        <taxon>BOP clade</taxon>
        <taxon>Pooideae</taxon>
        <taxon>Triticodae</taxon>
        <taxon>Triticeae</taxon>
        <taxon>Triticinae</taxon>
        <taxon>Triticum</taxon>
    </lineage>
</organism>
<dbReference type="Gene3D" id="3.40.50.300">
    <property type="entry name" value="P-loop containing nucleotide triphosphate hydrolases"/>
    <property type="match status" value="1"/>
</dbReference>
<dbReference type="SUPFAM" id="SSF52540">
    <property type="entry name" value="P-loop containing nucleoside triphosphate hydrolases"/>
    <property type="match status" value="1"/>
</dbReference>
<name>A0A9R0W5N1_TRITD</name>
<feature type="domain" description="NB-ARC" evidence="1">
    <location>
        <begin position="27"/>
        <end position="113"/>
    </location>
</feature>
<accession>A0A9R0W5N1</accession>
<dbReference type="Proteomes" id="UP000324705">
    <property type="component" value="Chromosome 4A"/>
</dbReference>
<dbReference type="PANTHER" id="PTHR19338:SF25">
    <property type="entry name" value="NB-ARC DOMAIN-CONTAINING PROTEIN"/>
    <property type="match status" value="1"/>
</dbReference>
<dbReference type="GO" id="GO:0043531">
    <property type="term" value="F:ADP binding"/>
    <property type="evidence" value="ECO:0007669"/>
    <property type="project" value="InterPro"/>
</dbReference>
<evidence type="ECO:0000313" key="3">
    <source>
        <dbReference type="Proteomes" id="UP000324705"/>
    </source>
</evidence>
<gene>
    <name evidence="2" type="ORF">TRITD_4Av1G257610</name>
</gene>
<sequence length="118" mass="13554">MLPMPYEETNDHVVIDGRMNEFIVADQQQLKVVSVLGSGCLGKTTLARVLYNRIAMQFDCRAFIRVSKKPDMKRLLCDLFSQLHQKKQPLPANCNELGSSDINISKHLQDKRYSMGYY</sequence>
<dbReference type="AlphaFoldDB" id="A0A9R0W5N1"/>
<keyword evidence="3" id="KW-1185">Reference proteome</keyword>
<evidence type="ECO:0000313" key="2">
    <source>
        <dbReference type="EMBL" id="VAH99613.1"/>
    </source>
</evidence>
<dbReference type="InterPro" id="IPR002182">
    <property type="entry name" value="NB-ARC"/>
</dbReference>
<evidence type="ECO:0000259" key="1">
    <source>
        <dbReference type="Pfam" id="PF00931"/>
    </source>
</evidence>
<dbReference type="InterPro" id="IPR027417">
    <property type="entry name" value="P-loop_NTPase"/>
</dbReference>